<protein>
    <recommendedName>
        <fullName evidence="5">Polyamine aminopropyltransferase</fullName>
    </recommendedName>
    <alternativeName>
        <fullName evidence="5">Putrescine aminopropyltransferase</fullName>
        <shortName evidence="5">PAPT</shortName>
    </alternativeName>
    <alternativeName>
        <fullName evidence="5">Spermidine synthase</fullName>
        <shortName evidence="5">SPDS</shortName>
        <shortName evidence="5">SPDSY</shortName>
        <ecNumber evidence="5">2.5.1.16</ecNumber>
    </alternativeName>
</protein>
<comment type="subunit">
    <text evidence="5">Homodimer or homotetramer.</text>
</comment>
<feature type="binding site" evidence="5">
    <location>
        <position position="239"/>
    </location>
    <ligand>
        <name>S-methyl-5'-thioadenosine</name>
        <dbReference type="ChEBI" id="CHEBI:17509"/>
    </ligand>
</feature>
<comment type="subcellular location">
    <subcellularLocation>
        <location evidence="5">Cell membrane</location>
        <topology evidence="5">Multi-pass membrane protein</topology>
    </subcellularLocation>
</comment>
<feature type="active site" description="Proton acceptor" evidence="5 6">
    <location>
        <position position="365"/>
    </location>
</feature>
<keyword evidence="4 5" id="KW-0620">Polyamine biosynthesis</keyword>
<feature type="transmembrane region" description="Helical" evidence="5">
    <location>
        <begin position="7"/>
        <end position="27"/>
    </location>
</feature>
<feature type="transmembrane region" description="Helical" evidence="5">
    <location>
        <begin position="72"/>
        <end position="97"/>
    </location>
</feature>
<dbReference type="HAMAP" id="MF_00198">
    <property type="entry name" value="Spermidine_synth"/>
    <property type="match status" value="1"/>
</dbReference>
<proteinExistence type="inferred from homology"/>
<evidence type="ECO:0000256" key="5">
    <source>
        <dbReference type="HAMAP-Rule" id="MF_00198"/>
    </source>
</evidence>
<feature type="binding site" evidence="5">
    <location>
        <begin position="347"/>
        <end position="348"/>
    </location>
    <ligand>
        <name>S-methyl-5'-thioadenosine</name>
        <dbReference type="ChEBI" id="CHEBI:17509"/>
    </ligand>
</feature>
<dbReference type="PANTHER" id="PTHR43317:SF1">
    <property type="entry name" value="THERMOSPERMINE SYNTHASE ACAULIS5"/>
    <property type="match status" value="1"/>
</dbReference>
<feature type="transmembrane region" description="Helical" evidence="5">
    <location>
        <begin position="195"/>
        <end position="217"/>
    </location>
</feature>
<dbReference type="GO" id="GO:0005886">
    <property type="term" value="C:plasma membrane"/>
    <property type="evidence" value="ECO:0007669"/>
    <property type="project" value="UniProtKB-SubCell"/>
</dbReference>
<dbReference type="GO" id="GO:0010487">
    <property type="term" value="F:thermospermine synthase activity"/>
    <property type="evidence" value="ECO:0007669"/>
    <property type="project" value="UniProtKB-ARBA"/>
</dbReference>
<feature type="transmembrane region" description="Helical" evidence="5">
    <location>
        <begin position="164"/>
        <end position="183"/>
    </location>
</feature>
<feature type="binding site" evidence="5">
    <location>
        <position position="313"/>
    </location>
    <ligand>
        <name>S-methyl-5'-thioadenosine</name>
        <dbReference type="ChEBI" id="CHEBI:17509"/>
    </ligand>
</feature>
<name>A0A9D6UZI8_9BACT</name>
<dbReference type="PROSITE" id="PS51006">
    <property type="entry name" value="PABS_2"/>
    <property type="match status" value="1"/>
</dbReference>
<dbReference type="AlphaFoldDB" id="A0A9D6UZI8"/>
<dbReference type="InterPro" id="IPR029063">
    <property type="entry name" value="SAM-dependent_MTases_sf"/>
</dbReference>
<dbReference type="EC" id="2.5.1.16" evidence="5"/>
<dbReference type="Pfam" id="PF01564">
    <property type="entry name" value="Spermine_synth"/>
    <property type="match status" value="1"/>
</dbReference>
<evidence type="ECO:0000313" key="8">
    <source>
        <dbReference type="EMBL" id="MBI5247915.1"/>
    </source>
</evidence>
<comment type="pathway">
    <text evidence="5">Amine and polyamine biosynthesis; spermidine biosynthesis; spermidine from putrescine: step 1/1.</text>
</comment>
<evidence type="ECO:0000256" key="1">
    <source>
        <dbReference type="ARBA" id="ARBA00007867"/>
    </source>
</evidence>
<keyword evidence="2 5" id="KW-0808">Transferase</keyword>
<dbReference type="PANTHER" id="PTHR43317">
    <property type="entry name" value="THERMOSPERMINE SYNTHASE ACAULIS5"/>
    <property type="match status" value="1"/>
</dbReference>
<dbReference type="EMBL" id="JACRDE010000012">
    <property type="protein sequence ID" value="MBI5247915.1"/>
    <property type="molecule type" value="Genomic_DNA"/>
</dbReference>
<comment type="function">
    <text evidence="5">Catalyzes the irreversible transfer of a propylamine group from the amino donor S-adenosylmethioninamine (decarboxy-AdoMet) to putrescine (1,4-diaminobutane) to yield spermidine.</text>
</comment>
<dbReference type="NCBIfam" id="NF002956">
    <property type="entry name" value="PRK03612.1"/>
    <property type="match status" value="1"/>
</dbReference>
<dbReference type="SUPFAM" id="SSF53335">
    <property type="entry name" value="S-adenosyl-L-methionine-dependent methyltransferases"/>
    <property type="match status" value="1"/>
</dbReference>
<feature type="transmembrane region" description="Helical" evidence="5">
    <location>
        <begin position="103"/>
        <end position="126"/>
    </location>
</feature>
<dbReference type="Gene3D" id="3.40.50.150">
    <property type="entry name" value="Vaccinia Virus protein VP39"/>
    <property type="match status" value="1"/>
</dbReference>
<comment type="catalytic activity">
    <reaction evidence="5">
        <text>S-adenosyl 3-(methylsulfanyl)propylamine + putrescine = S-methyl-5'-thioadenosine + spermidine + H(+)</text>
        <dbReference type="Rhea" id="RHEA:12721"/>
        <dbReference type="ChEBI" id="CHEBI:15378"/>
        <dbReference type="ChEBI" id="CHEBI:17509"/>
        <dbReference type="ChEBI" id="CHEBI:57443"/>
        <dbReference type="ChEBI" id="CHEBI:57834"/>
        <dbReference type="ChEBI" id="CHEBI:326268"/>
        <dbReference type="EC" id="2.5.1.16"/>
    </reaction>
</comment>
<feature type="transmembrane region" description="Helical" evidence="5">
    <location>
        <begin position="39"/>
        <end position="60"/>
    </location>
</feature>
<evidence type="ECO:0000313" key="9">
    <source>
        <dbReference type="Proteomes" id="UP000807825"/>
    </source>
</evidence>
<feature type="binding site" evidence="5">
    <location>
        <position position="269"/>
    </location>
    <ligand>
        <name>spermidine</name>
        <dbReference type="ChEBI" id="CHEBI:57834"/>
    </ligand>
</feature>
<keyword evidence="5" id="KW-0472">Membrane</keyword>
<feature type="transmembrane region" description="Helical" evidence="5">
    <location>
        <begin position="138"/>
        <end position="158"/>
    </location>
</feature>
<reference evidence="8" key="1">
    <citation type="submission" date="2020-07" db="EMBL/GenBank/DDBJ databases">
        <title>Huge and variable diversity of episymbiotic CPR bacteria and DPANN archaea in groundwater ecosystems.</title>
        <authorList>
            <person name="He C.Y."/>
            <person name="Keren R."/>
            <person name="Whittaker M."/>
            <person name="Farag I.F."/>
            <person name="Doudna J."/>
            <person name="Cate J.H.D."/>
            <person name="Banfield J.F."/>
        </authorList>
    </citation>
    <scope>NUCLEOTIDE SEQUENCE</scope>
    <source>
        <strain evidence="8">NC_groundwater_1664_Pr3_B-0.1um_52_9</strain>
    </source>
</reference>
<evidence type="ECO:0000256" key="6">
    <source>
        <dbReference type="PROSITE-ProRule" id="PRU00354"/>
    </source>
</evidence>
<sequence length="515" mass="56273">MSQRFPGIFLLAAVFVIAVCGLIYELIAASLSSYLLGGSVTQFSIVIGVFLSAMGLGSYLTRFVEKGLSDAFIAIQIGIGLSGGFSAGILLFTFVALPAYLPVLVGVLTVTGTLVGMEIPILIRILRSQEALRLTVSNVLALDYLGALLASCAFPLFFVPYLGMLRTSFLFGMINVGVAAVGIRVMAHMLGNKRMLAISAAASGIVLAVGFAGSGMFTSFAENVLYQDDIILARQTPYQRIVVTRWRNDVRMFIDGGLQFSSVDEHRYHESLVHPALSALPGAARALILGGGDGMAAREVLKHPGIQTIDLVDLDAEVVRLFRERPALAGLSDNALSNPRVRTHIQDAGKFLEESVEFWDVIFLDLPDPNNLSLARLYTKSFYKLVSQHLNAGGIAVTQATSPFYAPEAFWCVAKTWTETKIGPEGGDSFYVYPYHVYVPSFGDWGFVMASKRKIDTGMLKLGKSIPLKFLTDETLPTLFIFPKDNGPIQDVMSNRLDDEILVKYYRQGWRRFGS</sequence>
<keyword evidence="3 5" id="KW-0745">Spermidine biosynthesis</keyword>
<dbReference type="Proteomes" id="UP000807825">
    <property type="component" value="Unassembled WGS sequence"/>
</dbReference>
<evidence type="ECO:0000256" key="2">
    <source>
        <dbReference type="ARBA" id="ARBA00022679"/>
    </source>
</evidence>
<organism evidence="8 9">
    <name type="scientific">Desulfomonile tiedjei</name>
    <dbReference type="NCBI Taxonomy" id="2358"/>
    <lineage>
        <taxon>Bacteria</taxon>
        <taxon>Pseudomonadati</taxon>
        <taxon>Thermodesulfobacteriota</taxon>
        <taxon>Desulfomonilia</taxon>
        <taxon>Desulfomonilales</taxon>
        <taxon>Desulfomonilaceae</taxon>
        <taxon>Desulfomonile</taxon>
    </lineage>
</organism>
<comment type="similarity">
    <text evidence="1 5">Belongs to the spermidine/spermine synthase family.</text>
</comment>
<gene>
    <name evidence="5" type="primary">speE</name>
    <name evidence="8" type="ORF">HY912_00340</name>
</gene>
<evidence type="ECO:0000256" key="4">
    <source>
        <dbReference type="ARBA" id="ARBA00023115"/>
    </source>
</evidence>
<comment type="caution">
    <text evidence="5">Lacks conserved residue(s) required for the propagation of feature annotation.</text>
</comment>
<dbReference type="InterPro" id="IPR030373">
    <property type="entry name" value="PABS_CS"/>
</dbReference>
<dbReference type="GO" id="GO:0008295">
    <property type="term" value="P:spermidine biosynthetic process"/>
    <property type="evidence" value="ECO:0007669"/>
    <property type="project" value="UniProtKB-UniRule"/>
</dbReference>
<feature type="domain" description="PABS" evidence="7">
    <location>
        <begin position="214"/>
        <end position="452"/>
    </location>
</feature>
<feature type="binding site" evidence="5">
    <location>
        <position position="293"/>
    </location>
    <ligand>
        <name>spermidine</name>
        <dbReference type="ChEBI" id="CHEBI:57834"/>
    </ligand>
</feature>
<comment type="caution">
    <text evidence="8">The sequence shown here is derived from an EMBL/GenBank/DDBJ whole genome shotgun (WGS) entry which is preliminary data.</text>
</comment>
<accession>A0A9D6UZI8</accession>
<dbReference type="PROSITE" id="PS01330">
    <property type="entry name" value="PABS_1"/>
    <property type="match status" value="1"/>
</dbReference>
<keyword evidence="5" id="KW-0812">Transmembrane</keyword>
<evidence type="ECO:0000256" key="3">
    <source>
        <dbReference type="ARBA" id="ARBA00023066"/>
    </source>
</evidence>
<keyword evidence="5" id="KW-1003">Cell membrane</keyword>
<keyword evidence="5" id="KW-1133">Transmembrane helix</keyword>
<dbReference type="CDD" id="cd02440">
    <property type="entry name" value="AdoMet_MTases"/>
    <property type="match status" value="1"/>
</dbReference>
<dbReference type="GO" id="GO:0004766">
    <property type="term" value="F:spermidine synthase activity"/>
    <property type="evidence" value="ECO:0007669"/>
    <property type="project" value="UniProtKB-UniRule"/>
</dbReference>
<evidence type="ECO:0000259" key="7">
    <source>
        <dbReference type="PROSITE" id="PS51006"/>
    </source>
</evidence>
<dbReference type="InterPro" id="IPR001045">
    <property type="entry name" value="Spermi_synthase"/>
</dbReference>
<dbReference type="InterPro" id="IPR030374">
    <property type="entry name" value="PABS"/>
</dbReference>